<dbReference type="KEGG" id="ssia:A7J05_31545"/>
<dbReference type="AlphaFoldDB" id="A0A1P8TPU5"/>
<evidence type="ECO:0000313" key="4">
    <source>
        <dbReference type="Proteomes" id="UP000187191"/>
    </source>
</evidence>
<dbReference type="EMBL" id="CP015588">
    <property type="protein sequence ID" value="APY89624.1"/>
    <property type="molecule type" value="Genomic_DNA"/>
</dbReference>
<proteinExistence type="predicted"/>
<protein>
    <submittedName>
        <fullName evidence="3">Uncharacterized protein</fullName>
    </submittedName>
</protein>
<evidence type="ECO:0000313" key="2">
    <source>
        <dbReference type="EMBL" id="APY89624.1"/>
    </source>
</evidence>
<name>A0A1P8TPU5_9ACTN</name>
<gene>
    <name evidence="2" type="ORF">A7J05_31545</name>
    <name evidence="3" type="ORF">I8755_05595</name>
</gene>
<dbReference type="EMBL" id="CP065959">
    <property type="protein sequence ID" value="QQC87933.1"/>
    <property type="molecule type" value="Genomic_DNA"/>
</dbReference>
<feature type="compositionally biased region" description="Basic and acidic residues" evidence="1">
    <location>
        <begin position="133"/>
        <end position="153"/>
    </location>
</feature>
<organism evidence="3 5">
    <name type="scientific">Streptomyces alfalfae</name>
    <dbReference type="NCBI Taxonomy" id="1642299"/>
    <lineage>
        <taxon>Bacteria</taxon>
        <taxon>Bacillati</taxon>
        <taxon>Actinomycetota</taxon>
        <taxon>Actinomycetes</taxon>
        <taxon>Kitasatosporales</taxon>
        <taxon>Streptomycetaceae</taxon>
        <taxon>Streptomyces</taxon>
    </lineage>
</organism>
<accession>A0A1P8TPU5</accession>
<dbReference type="Proteomes" id="UP000187191">
    <property type="component" value="Chromosome"/>
</dbReference>
<reference evidence="3 5" key="2">
    <citation type="submission" date="2020-12" db="EMBL/GenBank/DDBJ databases">
        <title>Identification and biosynthesis of polyene macrolides produced by Streptomyces alfalfae Men-myco-93-63.</title>
        <authorList>
            <person name="Liu D."/>
            <person name="Li Y."/>
            <person name="Liu L."/>
            <person name="Han X."/>
            <person name="Shen F."/>
        </authorList>
    </citation>
    <scope>NUCLEOTIDE SEQUENCE [LARGE SCALE GENOMIC DNA]</scope>
    <source>
        <strain evidence="3 5">Men-myco-93-63</strain>
    </source>
</reference>
<sequence>MLDELVMAGGTAVVGAMATDSWILARTRVAELFRRRGGEERQQAIEGQLDSNAALVAEAEDGDQVRQTLLPLWQLELRSLLRRDPAAAEELRALIEEIRPAGNSEPKWVQDVVVRDNGKAFLVQGGNIVNHHHGAESATDRTAESPRREREGGSEGADGAAR</sequence>
<dbReference type="Proteomes" id="UP000596130">
    <property type="component" value="Chromosome"/>
</dbReference>
<keyword evidence="4" id="KW-1185">Reference proteome</keyword>
<evidence type="ECO:0000313" key="5">
    <source>
        <dbReference type="Proteomes" id="UP000596130"/>
    </source>
</evidence>
<evidence type="ECO:0000256" key="1">
    <source>
        <dbReference type="SAM" id="MobiDB-lite"/>
    </source>
</evidence>
<dbReference type="RefSeq" id="WP_076687397.1">
    <property type="nucleotide sequence ID" value="NZ_CP015588.1"/>
</dbReference>
<reference evidence="2 4" key="1">
    <citation type="submission" date="2016-05" db="EMBL/GenBank/DDBJ databases">
        <authorList>
            <person name="Gu J."/>
        </authorList>
    </citation>
    <scope>NUCLEOTIDE SEQUENCE [LARGE SCALE GENOMIC DNA]</scope>
    <source>
        <strain evidence="2 4">ACCC40021</strain>
    </source>
</reference>
<dbReference type="OrthoDB" id="3542391at2"/>
<feature type="region of interest" description="Disordered" evidence="1">
    <location>
        <begin position="126"/>
        <end position="162"/>
    </location>
</feature>
<evidence type="ECO:0000313" key="3">
    <source>
        <dbReference type="EMBL" id="QQC87933.1"/>
    </source>
</evidence>